<dbReference type="Gene3D" id="2.60.34.10">
    <property type="entry name" value="Substrate Binding Domain Of DNAk, Chain A, domain 1"/>
    <property type="match status" value="1"/>
</dbReference>
<dbReference type="AlphaFoldDB" id="A0A451FLL8"/>
<dbReference type="CDD" id="cd10234">
    <property type="entry name" value="ASKHA_NBD_HSP70_DnaK-like"/>
    <property type="match status" value="1"/>
</dbReference>
<keyword evidence="6" id="KW-0934">Plastid</keyword>
<dbReference type="FunFam" id="2.60.34.10:FF:000014">
    <property type="entry name" value="Chaperone protein DnaK HSP70"/>
    <property type="match status" value="1"/>
</dbReference>
<dbReference type="Gene3D" id="3.90.640.10">
    <property type="entry name" value="Actin, Chain A, domain 4"/>
    <property type="match status" value="1"/>
</dbReference>
<keyword evidence="1 3" id="KW-0547">Nucleotide-binding</keyword>
<comment type="similarity">
    <text evidence="3 4">Belongs to the heat shock protein 70 family.</text>
</comment>
<dbReference type="SUPFAM" id="SSF100920">
    <property type="entry name" value="Heat shock protein 70kD (HSP70), peptide-binding domain"/>
    <property type="match status" value="1"/>
</dbReference>
<sequence length="601" mass="65937">MAKVVGIDLGTTNSVVSVVQAGTPIVIPNAEGFRTTPSIVGYALKTKELIVGAMAKRQAVINPENTFYSVKRFIGSKSNEIAEESKQVSYRVTEDERKNVKIYCPVLEKYFSPEEISSQVLRKLTDDASKFLNEQVTKAVITVPAYFNDSQRQATKDAGKIAGLEVLRIINEPTAAALAYGLDKKTNETILIFDLGGGTFDVSILEVGDGVFEVLATAGDTHLGGDDFDSLIMKHILADFELKEGIKLNSTNQADKQALQRILEAAEKAKIELSQLSETTISLPYLVVTESGPKHVDMTLTRAKFNELCSTLIQRCEYPVQTAMNDANLGPSNINEVILVGGSTRIPAIQELVQKLTFKKPNLTVNPDEVVAVGAAINGAVLAGEIKDVLLLDVTPLSLGVETIGGLMTRMIERNTTIPATKTEIFSTAEDNQPKVDIHVLQGERLLASDNKSLGHFELGNISPAPRGVPQIEVTFDIDADGILSVRARDKVTGQTQSITIQDASTLDRSEVENLVEEATKNAELDQQRKHRIEIRNKAEMLIYQAEKRLTDLNSSFSETDKQKIQVLITNLKEAQIKENYQELELKLKELEQELASIKTN</sequence>
<dbReference type="Gene3D" id="3.30.420.40">
    <property type="match status" value="2"/>
</dbReference>
<dbReference type="GO" id="GO:0051082">
    <property type="term" value="F:unfolded protein binding"/>
    <property type="evidence" value="ECO:0007669"/>
    <property type="project" value="InterPro"/>
</dbReference>
<dbReference type="PANTHER" id="PTHR19375">
    <property type="entry name" value="HEAT SHOCK PROTEIN 70KDA"/>
    <property type="match status" value="1"/>
</dbReference>
<keyword evidence="2 3" id="KW-0067">ATP-binding</keyword>
<evidence type="ECO:0000313" key="6">
    <source>
        <dbReference type="EMBL" id="QAA11265.1"/>
    </source>
</evidence>
<comment type="function">
    <text evidence="3">Acts as a chaperone.</text>
</comment>
<dbReference type="InterPro" id="IPR013126">
    <property type="entry name" value="Hsp_70_fam"/>
</dbReference>
<evidence type="ECO:0000256" key="4">
    <source>
        <dbReference type="RuleBase" id="RU003322"/>
    </source>
</evidence>
<dbReference type="HAMAP" id="MF_00332">
    <property type="entry name" value="DnaK"/>
    <property type="match status" value="1"/>
</dbReference>
<dbReference type="EMBL" id="MK281452">
    <property type="protein sequence ID" value="QAA11265.1"/>
    <property type="molecule type" value="Genomic_DNA"/>
</dbReference>
<evidence type="ECO:0000256" key="2">
    <source>
        <dbReference type="ARBA" id="ARBA00022840"/>
    </source>
</evidence>
<dbReference type="FunFam" id="3.30.420.40:FF:000004">
    <property type="entry name" value="Molecular chaperone DnaK"/>
    <property type="match status" value="1"/>
</dbReference>
<dbReference type="InterPro" id="IPR029048">
    <property type="entry name" value="HSP70_C_sf"/>
</dbReference>
<name>A0A451FLL8_9STRA</name>
<evidence type="ECO:0000256" key="5">
    <source>
        <dbReference type="SAM" id="Coils"/>
    </source>
</evidence>
<evidence type="ECO:0000256" key="1">
    <source>
        <dbReference type="ARBA" id="ARBA00022741"/>
    </source>
</evidence>
<reference evidence="6" key="1">
    <citation type="journal article" date="2019" name="Genome Biol. Evol.">
        <title>Plastid Genomes and Proteins Illuminate the Evolution of Eustigmatophyte Algae and Their Bacterial Endosymbionts.</title>
        <authorList>
            <person name="Sevcikova T."/>
            <person name="Yurchenko T."/>
            <person name="Fawley K.P."/>
            <person name="Amaral R."/>
            <person name="Strnad H."/>
            <person name="Santos L.M."/>
            <person name="Fawley M.W."/>
            <person name="Elias M."/>
        </authorList>
    </citation>
    <scope>NUCLEOTIDE SEQUENCE</scope>
    <source>
        <strain evidence="6">ACOI 456</strain>
    </source>
</reference>
<dbReference type="PROSITE" id="PS01036">
    <property type="entry name" value="HSP70_3"/>
    <property type="match status" value="1"/>
</dbReference>
<protein>
    <recommendedName>
        <fullName evidence="3">Chaperone protein DnaK</fullName>
    </recommendedName>
    <alternativeName>
        <fullName evidence="3">HSP70</fullName>
    </alternativeName>
    <alternativeName>
        <fullName evidence="3">Heat shock 70 kDa protein</fullName>
    </alternativeName>
    <alternativeName>
        <fullName evidence="3">Heat shock protein 70</fullName>
    </alternativeName>
</protein>
<dbReference type="RefSeq" id="YP_009550328.1">
    <property type="nucleotide sequence ID" value="NC_040294.1"/>
</dbReference>
<keyword evidence="3" id="KW-0143">Chaperone</keyword>
<dbReference type="InterPro" id="IPR018181">
    <property type="entry name" value="Heat_shock_70_CS"/>
</dbReference>
<dbReference type="SUPFAM" id="SSF53067">
    <property type="entry name" value="Actin-like ATPase domain"/>
    <property type="match status" value="2"/>
</dbReference>
<gene>
    <name evidence="3 6" type="primary">dnaK</name>
</gene>
<dbReference type="InterPro" id="IPR043129">
    <property type="entry name" value="ATPase_NBD"/>
</dbReference>
<proteinExistence type="inferred from homology"/>
<dbReference type="GO" id="GO:0140662">
    <property type="term" value="F:ATP-dependent protein folding chaperone"/>
    <property type="evidence" value="ECO:0007669"/>
    <property type="project" value="InterPro"/>
</dbReference>
<geneLocation type="plastid" evidence="6"/>
<dbReference type="PROSITE" id="PS00329">
    <property type="entry name" value="HSP70_2"/>
    <property type="match status" value="1"/>
</dbReference>
<dbReference type="FunFam" id="3.90.640.10:FF:000003">
    <property type="entry name" value="Molecular chaperone DnaK"/>
    <property type="match status" value="1"/>
</dbReference>
<dbReference type="NCBIfam" id="TIGR02350">
    <property type="entry name" value="prok_dnaK"/>
    <property type="match status" value="1"/>
</dbReference>
<dbReference type="GO" id="GO:0005524">
    <property type="term" value="F:ATP binding"/>
    <property type="evidence" value="ECO:0007669"/>
    <property type="project" value="UniProtKB-UniRule"/>
</dbReference>
<dbReference type="NCBIfam" id="NF001413">
    <property type="entry name" value="PRK00290.1"/>
    <property type="match status" value="1"/>
</dbReference>
<dbReference type="Gene3D" id="1.20.1270.10">
    <property type="match status" value="1"/>
</dbReference>
<feature type="coiled-coil region" evidence="5">
    <location>
        <begin position="574"/>
        <end position="601"/>
    </location>
</feature>
<dbReference type="PRINTS" id="PR00301">
    <property type="entry name" value="HEATSHOCK70"/>
</dbReference>
<organism evidence="6">
    <name type="scientific">Characiopsis acuta</name>
    <dbReference type="NCBI Taxonomy" id="2040456"/>
    <lineage>
        <taxon>Eukaryota</taxon>
        <taxon>Sar</taxon>
        <taxon>Stramenopiles</taxon>
        <taxon>Ochrophyta</taxon>
        <taxon>Eustigmatophyceae</taxon>
        <taxon>Eustigmatales</taxon>
        <taxon>Chlorobotryaceae</taxon>
        <taxon>Characiopsis</taxon>
    </lineage>
</organism>
<evidence type="ECO:0000256" key="3">
    <source>
        <dbReference type="HAMAP-Rule" id="MF_00332"/>
    </source>
</evidence>
<dbReference type="InterPro" id="IPR012725">
    <property type="entry name" value="Chaperone_DnaK"/>
</dbReference>
<dbReference type="InterPro" id="IPR029047">
    <property type="entry name" value="HSP70_peptide-bd_sf"/>
</dbReference>
<dbReference type="GeneID" id="38947275"/>
<accession>A0A451FLL8</accession>
<keyword evidence="5" id="KW-0175">Coiled coil</keyword>
<dbReference type="Pfam" id="PF00012">
    <property type="entry name" value="HSP70"/>
    <property type="match status" value="1"/>
</dbReference>
<dbReference type="PROSITE" id="PS00297">
    <property type="entry name" value="HSP70_1"/>
    <property type="match status" value="1"/>
</dbReference>